<dbReference type="EMBL" id="CP009400">
    <property type="protein sequence ID" value="AIO00610.1"/>
    <property type="molecule type" value="Genomic_DNA"/>
</dbReference>
<accession>A0A088RZ99</accession>
<dbReference type="VEuPathDB" id="TriTrypDB:LPMP_310180"/>
<dbReference type="AlphaFoldDB" id="A0A088RZ99"/>
<dbReference type="KEGG" id="lpan:LPMP_310180"/>
<evidence type="ECO:0000313" key="2">
    <source>
        <dbReference type="Proteomes" id="UP000063063"/>
    </source>
</evidence>
<sequence>METVLAFLEDTLLAQYVELLPSRWSALLPRLAKRTQQLQTLTDLTAVDGLVSALEDDFQHAAQLLHAEHGMYQEGVSLFDGLRQASELVQHTWRLLANDMLAELATKEMILAHWKAAMTTISADTLRVYGHAVLVHTRVTKPRVHHLIELARAAERS</sequence>
<dbReference type="OrthoDB" id="271240at2759"/>
<dbReference type="eggNOG" id="ENOG502SAI4">
    <property type="taxonomic scope" value="Eukaryota"/>
</dbReference>
<evidence type="ECO:0000313" key="1">
    <source>
        <dbReference type="EMBL" id="AIO00610.1"/>
    </source>
</evidence>
<keyword evidence="2" id="KW-1185">Reference proteome</keyword>
<dbReference type="VEuPathDB" id="TriTrypDB:LPAL13_310006800"/>
<dbReference type="GeneID" id="22577444"/>
<dbReference type="Proteomes" id="UP000063063">
    <property type="component" value="Chromosome 31"/>
</dbReference>
<protein>
    <submittedName>
        <fullName evidence="1">Uncharacterized protein</fullName>
    </submittedName>
</protein>
<name>A0A088RZ99_LEIPA</name>
<dbReference type="RefSeq" id="XP_010701410.1">
    <property type="nucleotide sequence ID" value="XM_010703108.1"/>
</dbReference>
<organism evidence="1 2">
    <name type="scientific">Leishmania panamensis</name>
    <dbReference type="NCBI Taxonomy" id="5679"/>
    <lineage>
        <taxon>Eukaryota</taxon>
        <taxon>Discoba</taxon>
        <taxon>Euglenozoa</taxon>
        <taxon>Kinetoplastea</taxon>
        <taxon>Metakinetoplastina</taxon>
        <taxon>Trypanosomatida</taxon>
        <taxon>Trypanosomatidae</taxon>
        <taxon>Leishmaniinae</taxon>
        <taxon>Leishmania</taxon>
        <taxon>Leishmania guyanensis species complex</taxon>
    </lineage>
</organism>
<reference evidence="1 2" key="1">
    <citation type="journal article" date="2015" name="Sci. Rep.">
        <title>The genome of Leishmania panamensis: insights into genomics of the L. (Viannia) subgenus.</title>
        <authorList>
            <person name="Llanes A."/>
            <person name="Restrepo C.M."/>
            <person name="Vecchio G.D."/>
            <person name="Anguizola F.J."/>
            <person name="Lleonart R."/>
        </authorList>
    </citation>
    <scope>NUCLEOTIDE SEQUENCE [LARGE SCALE GENOMIC DNA]</scope>
    <source>
        <strain evidence="1 2">MHOM/PA/94/PSC-1</strain>
    </source>
</reference>
<proteinExistence type="predicted"/>
<gene>
    <name evidence="1" type="ORF">LPMP_310180</name>
</gene>